<evidence type="ECO:0000313" key="6">
    <source>
        <dbReference type="EMBL" id="CAH1803393.1"/>
    </source>
</evidence>
<organism evidence="6 7">
    <name type="scientific">Owenia fusiformis</name>
    <name type="common">Polychaete worm</name>
    <dbReference type="NCBI Taxonomy" id="6347"/>
    <lineage>
        <taxon>Eukaryota</taxon>
        <taxon>Metazoa</taxon>
        <taxon>Spiralia</taxon>
        <taxon>Lophotrochozoa</taxon>
        <taxon>Annelida</taxon>
        <taxon>Polychaeta</taxon>
        <taxon>Sedentaria</taxon>
        <taxon>Canalipalpata</taxon>
        <taxon>Sabellida</taxon>
        <taxon>Oweniida</taxon>
        <taxon>Oweniidae</taxon>
        <taxon>Owenia</taxon>
    </lineage>
</organism>
<dbReference type="CDD" id="cd00102">
    <property type="entry name" value="IPT"/>
    <property type="match status" value="1"/>
</dbReference>
<evidence type="ECO:0000313" key="7">
    <source>
        <dbReference type="Proteomes" id="UP000749559"/>
    </source>
</evidence>
<dbReference type="SMART" id="SM00181">
    <property type="entry name" value="EGF"/>
    <property type="match status" value="4"/>
</dbReference>
<proteinExistence type="predicted"/>
<dbReference type="Pfam" id="PF01833">
    <property type="entry name" value="TIG"/>
    <property type="match status" value="1"/>
</dbReference>
<feature type="disulfide bond" evidence="4">
    <location>
        <begin position="128"/>
        <end position="137"/>
    </location>
</feature>
<dbReference type="InterPro" id="IPR051216">
    <property type="entry name" value="Teneurin"/>
</dbReference>
<dbReference type="InterPro" id="IPR014756">
    <property type="entry name" value="Ig_E-set"/>
</dbReference>
<accession>A0A8S4QBF9</accession>
<dbReference type="InterPro" id="IPR000742">
    <property type="entry name" value="EGF"/>
</dbReference>
<comment type="caution">
    <text evidence="4">Lacks conserved residue(s) required for the propagation of feature annotation.</text>
</comment>
<evidence type="ECO:0000256" key="2">
    <source>
        <dbReference type="ARBA" id="ARBA00022737"/>
    </source>
</evidence>
<keyword evidence="1 4" id="KW-0245">EGF-like domain</keyword>
<protein>
    <recommendedName>
        <fullName evidence="5">EGF-like domain-containing protein</fullName>
    </recommendedName>
</protein>
<dbReference type="InterPro" id="IPR002909">
    <property type="entry name" value="IPT_dom"/>
</dbReference>
<keyword evidence="2" id="KW-0677">Repeat</keyword>
<dbReference type="PANTHER" id="PTHR11219:SF69">
    <property type="entry name" value="TENEURIN-A"/>
    <property type="match status" value="1"/>
</dbReference>
<reference evidence="6" key="1">
    <citation type="submission" date="2022-03" db="EMBL/GenBank/DDBJ databases">
        <authorList>
            <person name="Martin C."/>
        </authorList>
    </citation>
    <scope>NUCLEOTIDE SEQUENCE</scope>
</reference>
<evidence type="ECO:0000256" key="4">
    <source>
        <dbReference type="PROSITE-ProRule" id="PRU00076"/>
    </source>
</evidence>
<dbReference type="PROSITE" id="PS50026">
    <property type="entry name" value="EGF_3"/>
    <property type="match status" value="1"/>
</dbReference>
<dbReference type="EMBL" id="CAIIXF020000691">
    <property type="protein sequence ID" value="CAH1803393.1"/>
    <property type="molecule type" value="Genomic_DNA"/>
</dbReference>
<dbReference type="Gene3D" id="2.10.25.10">
    <property type="entry name" value="Laminin"/>
    <property type="match status" value="3"/>
</dbReference>
<evidence type="ECO:0000256" key="3">
    <source>
        <dbReference type="ARBA" id="ARBA00023157"/>
    </source>
</evidence>
<name>A0A8S4QBF9_OWEFU</name>
<evidence type="ECO:0000256" key="1">
    <source>
        <dbReference type="ARBA" id="ARBA00022536"/>
    </source>
</evidence>
<dbReference type="SUPFAM" id="SSF81296">
    <property type="entry name" value="E set domains"/>
    <property type="match status" value="1"/>
</dbReference>
<keyword evidence="7" id="KW-1185">Reference proteome</keyword>
<comment type="caution">
    <text evidence="6">The sequence shown here is derived from an EMBL/GenBank/DDBJ whole genome shotgun (WGS) entry which is preliminary data.</text>
</comment>
<dbReference type="Pfam" id="PF07974">
    <property type="entry name" value="EGF_2"/>
    <property type="match status" value="1"/>
</dbReference>
<dbReference type="AlphaFoldDB" id="A0A8S4QBF9"/>
<dbReference type="PANTHER" id="PTHR11219">
    <property type="entry name" value="TENEURIN AND N-ACETYLGLUCOSAMINE-1-PHOSPHODIESTER ALPHA-N-ACETYLGLUCOSAMINIDASE"/>
    <property type="match status" value="1"/>
</dbReference>
<sequence>MVYLHPDNEVNNRGTLTDNVFTDNVASQGIIRITSGNYSIHYNLLENPSSVYELYAAYDGEDIINATYNWWGSAVEAYADERIFDKADAFNAAEVVYIPMLSGKVFTCLAVNNCSNHGECVRPDRCRCDDGWQGAECNKVSCKQVSDCYGNGNCVGPNVCECTGGWTGETCADATCYNVNNCSGRGYCLQPDACSCFPSYDGTDCSKCEELYWGQDCEPCPPCVNGYCDKTSGGCTCSSVNWAGKLCNECNITFYGPYCLPIPTVLLVAPSTGPDIGGTVVNVIGHNFENSSDGQYICRFGNIDVIGQWVSHEQVRCVSPKQVGEVAVNVGKPEGEFTNERVTFKYHPTCPSSACGRNETPPHGICLFGQCSCILPWEGESCQDIVIAPLFKEVNLTSAREGKRYQAQMDIKKGTRPVTWQLLNGPSGMSLDPRSGLLIWLRTVAQKEPYDVRMRVENAIGSDIYNFKLNIPLSYNGTVTSVSVNGILPQPSEVYIYGYVDLFEEEWDNKRGTVLVHIW</sequence>
<dbReference type="InterPro" id="IPR013783">
    <property type="entry name" value="Ig-like_fold"/>
</dbReference>
<gene>
    <name evidence="6" type="ORF">OFUS_LOCUS26997</name>
</gene>
<keyword evidence="3 4" id="KW-1015">Disulfide bond</keyword>
<dbReference type="Gene3D" id="2.60.40.10">
    <property type="entry name" value="Immunoglobulins"/>
    <property type="match status" value="2"/>
</dbReference>
<dbReference type="InterPro" id="IPR013111">
    <property type="entry name" value="EGF_extracell"/>
</dbReference>
<dbReference type="InterPro" id="IPR002049">
    <property type="entry name" value="LE_dom"/>
</dbReference>
<evidence type="ECO:0000259" key="5">
    <source>
        <dbReference type="PROSITE" id="PS50026"/>
    </source>
</evidence>
<dbReference type="OrthoDB" id="6139286at2759"/>
<dbReference type="PROSITE" id="PS00022">
    <property type="entry name" value="EGF_1"/>
    <property type="match status" value="3"/>
</dbReference>
<dbReference type="Proteomes" id="UP000749559">
    <property type="component" value="Unassembled WGS sequence"/>
</dbReference>
<feature type="domain" description="EGF-like" evidence="5">
    <location>
        <begin position="104"/>
        <end position="138"/>
    </location>
</feature>
<dbReference type="PROSITE" id="PS01248">
    <property type="entry name" value="EGF_LAM_1"/>
    <property type="match status" value="1"/>
</dbReference>
<dbReference type="PROSITE" id="PS01186">
    <property type="entry name" value="EGF_2"/>
    <property type="match status" value="2"/>
</dbReference>